<dbReference type="InterPro" id="IPR020843">
    <property type="entry name" value="ER"/>
</dbReference>
<dbReference type="InterPro" id="IPR013154">
    <property type="entry name" value="ADH-like_N"/>
</dbReference>
<gene>
    <name evidence="11" type="ORF">EDC03_1282</name>
</gene>
<dbReference type="AlphaFoldDB" id="A0A3N1HMF3"/>
<dbReference type="EC" id="1.1.1.1" evidence="3"/>
<dbReference type="Gene3D" id="3.40.50.720">
    <property type="entry name" value="NAD(P)-binding Rossmann-like Domain"/>
    <property type="match status" value="1"/>
</dbReference>
<reference evidence="11 12" key="1">
    <citation type="journal article" date="2015" name="Stand. Genomic Sci.">
        <title>Genomic Encyclopedia of Bacterial and Archaeal Type Strains, Phase III: the genomes of soil and plant-associated and newly described type strains.</title>
        <authorList>
            <person name="Whitman W.B."/>
            <person name="Woyke T."/>
            <person name="Klenk H.P."/>
            <person name="Zhou Y."/>
            <person name="Lilburn T.G."/>
            <person name="Beck B.J."/>
            <person name="De Vos P."/>
            <person name="Vandamme P."/>
            <person name="Eisen J.A."/>
            <person name="Garrity G."/>
            <person name="Hugenholtz P."/>
            <person name="Kyrpides N.C."/>
        </authorList>
    </citation>
    <scope>NUCLEOTIDE SEQUENCE [LARGE SCALE GENOMIC DNA]</scope>
    <source>
        <strain evidence="11 12">CECT 7306</strain>
    </source>
</reference>
<dbReference type="CDD" id="cd05284">
    <property type="entry name" value="arabinose_DH_like"/>
    <property type="match status" value="1"/>
</dbReference>
<evidence type="ECO:0000313" key="12">
    <source>
        <dbReference type="Proteomes" id="UP000276232"/>
    </source>
</evidence>
<evidence type="ECO:0000256" key="9">
    <source>
        <dbReference type="RuleBase" id="RU361277"/>
    </source>
</evidence>
<dbReference type="GO" id="GO:0008270">
    <property type="term" value="F:zinc ion binding"/>
    <property type="evidence" value="ECO:0007669"/>
    <property type="project" value="InterPro"/>
</dbReference>
<evidence type="ECO:0000256" key="7">
    <source>
        <dbReference type="ARBA" id="ARBA00049164"/>
    </source>
</evidence>
<evidence type="ECO:0000259" key="10">
    <source>
        <dbReference type="SMART" id="SM00829"/>
    </source>
</evidence>
<dbReference type="GO" id="GO:0004022">
    <property type="term" value="F:alcohol dehydrogenase (NAD+) activity"/>
    <property type="evidence" value="ECO:0007669"/>
    <property type="project" value="UniProtKB-EC"/>
</dbReference>
<dbReference type="Gene3D" id="3.90.180.10">
    <property type="entry name" value="Medium-chain alcohol dehydrogenases, catalytic domain"/>
    <property type="match status" value="1"/>
</dbReference>
<dbReference type="EMBL" id="RJKN01000003">
    <property type="protein sequence ID" value="ROP43688.1"/>
    <property type="molecule type" value="Genomic_DNA"/>
</dbReference>
<evidence type="ECO:0000313" key="11">
    <source>
        <dbReference type="EMBL" id="ROP43688.1"/>
    </source>
</evidence>
<dbReference type="InterPro" id="IPR011032">
    <property type="entry name" value="GroES-like_sf"/>
</dbReference>
<keyword evidence="6" id="KW-0560">Oxidoreductase</keyword>
<name>A0A3N1HMF3_9ACTN</name>
<dbReference type="InterPro" id="IPR036291">
    <property type="entry name" value="NAD(P)-bd_dom_sf"/>
</dbReference>
<dbReference type="InParanoid" id="A0A3N1HMF3"/>
<dbReference type="SUPFAM" id="SSF51735">
    <property type="entry name" value="NAD(P)-binding Rossmann-fold domains"/>
    <property type="match status" value="1"/>
</dbReference>
<dbReference type="PANTHER" id="PTHR42940:SF8">
    <property type="entry name" value="VACUOLAR PROTEIN SORTING-ASSOCIATED PROTEIN 11"/>
    <property type="match status" value="1"/>
</dbReference>
<evidence type="ECO:0000256" key="1">
    <source>
        <dbReference type="ARBA" id="ARBA00001947"/>
    </source>
</evidence>
<feature type="domain" description="Enoyl reductase (ER)" evidence="10">
    <location>
        <begin position="14"/>
        <end position="342"/>
    </location>
</feature>
<keyword evidence="12" id="KW-1185">Reference proteome</keyword>
<dbReference type="InterPro" id="IPR013149">
    <property type="entry name" value="ADH-like_C"/>
</dbReference>
<evidence type="ECO:0000256" key="5">
    <source>
        <dbReference type="ARBA" id="ARBA00022833"/>
    </source>
</evidence>
<organism evidence="11 12">
    <name type="scientific">Pseudokineococcus lusitanus</name>
    <dbReference type="NCBI Taxonomy" id="763993"/>
    <lineage>
        <taxon>Bacteria</taxon>
        <taxon>Bacillati</taxon>
        <taxon>Actinomycetota</taxon>
        <taxon>Actinomycetes</taxon>
        <taxon>Kineosporiales</taxon>
        <taxon>Kineosporiaceae</taxon>
        <taxon>Pseudokineococcus</taxon>
    </lineage>
</organism>
<dbReference type="Proteomes" id="UP000276232">
    <property type="component" value="Unassembled WGS sequence"/>
</dbReference>
<dbReference type="Pfam" id="PF00107">
    <property type="entry name" value="ADH_zinc_N"/>
    <property type="match status" value="1"/>
</dbReference>
<comment type="caution">
    <text evidence="11">The sequence shown here is derived from an EMBL/GenBank/DDBJ whole genome shotgun (WGS) entry which is preliminary data.</text>
</comment>
<evidence type="ECO:0000256" key="6">
    <source>
        <dbReference type="ARBA" id="ARBA00023002"/>
    </source>
</evidence>
<sequence>MSTMRAVQVVGYHRPLEMTEVPAPEPTGPLDVVVRVGGAGVCRTDLHILEGQWEAKSGVSLPYTIGHENAGWVEAVGSAVTNVQEGDKVILHPLMTCGLCRACRSGDDVHCESSHFPGIDTNGGYAEKLLTTARSVVKIADSLEPAGVAALADAGLTAYHACAKAARRLRPGDRCVVIGAGGLGHIGVQVLAAMTAAEVVVVDRNPAAVELAVQMGAHHGVVADGTQVEQVLELTGGHGAEVVVDFVGEGGATAEGVRMLRRAGDYLVVGYGENIDVPTIDIISTEISFVGNLVGSYTDLTELMVLAARGAVTLHTTRYALDDFATAVADLDAGRVRGRAILVP</sequence>
<dbReference type="SMART" id="SM00829">
    <property type="entry name" value="PKS_ER"/>
    <property type="match status" value="1"/>
</dbReference>
<dbReference type="SUPFAM" id="SSF50129">
    <property type="entry name" value="GroES-like"/>
    <property type="match status" value="1"/>
</dbReference>
<keyword evidence="4 9" id="KW-0479">Metal-binding</keyword>
<protein>
    <recommendedName>
        <fullName evidence="3">alcohol dehydrogenase</fullName>
        <ecNumber evidence="3">1.1.1.1</ecNumber>
    </recommendedName>
</protein>
<dbReference type="PANTHER" id="PTHR42940">
    <property type="entry name" value="ALCOHOL DEHYDROGENASE 1-RELATED"/>
    <property type="match status" value="1"/>
</dbReference>
<comment type="similarity">
    <text evidence="2 9">Belongs to the zinc-containing alcohol dehydrogenase family.</text>
</comment>
<dbReference type="Pfam" id="PF08240">
    <property type="entry name" value="ADH_N"/>
    <property type="match status" value="1"/>
</dbReference>
<evidence type="ECO:0000256" key="3">
    <source>
        <dbReference type="ARBA" id="ARBA00013190"/>
    </source>
</evidence>
<comment type="cofactor">
    <cofactor evidence="1 9">
        <name>Zn(2+)</name>
        <dbReference type="ChEBI" id="CHEBI:29105"/>
    </cofactor>
</comment>
<comment type="catalytic activity">
    <reaction evidence="7">
        <text>a secondary alcohol + NAD(+) = a ketone + NADH + H(+)</text>
        <dbReference type="Rhea" id="RHEA:10740"/>
        <dbReference type="ChEBI" id="CHEBI:15378"/>
        <dbReference type="ChEBI" id="CHEBI:17087"/>
        <dbReference type="ChEBI" id="CHEBI:35681"/>
        <dbReference type="ChEBI" id="CHEBI:57540"/>
        <dbReference type="ChEBI" id="CHEBI:57945"/>
        <dbReference type="EC" id="1.1.1.1"/>
    </reaction>
</comment>
<dbReference type="InterPro" id="IPR002328">
    <property type="entry name" value="ADH_Zn_CS"/>
</dbReference>
<evidence type="ECO:0000256" key="8">
    <source>
        <dbReference type="ARBA" id="ARBA00049243"/>
    </source>
</evidence>
<proteinExistence type="inferred from homology"/>
<comment type="catalytic activity">
    <reaction evidence="8">
        <text>a primary alcohol + NAD(+) = an aldehyde + NADH + H(+)</text>
        <dbReference type="Rhea" id="RHEA:10736"/>
        <dbReference type="ChEBI" id="CHEBI:15378"/>
        <dbReference type="ChEBI" id="CHEBI:15734"/>
        <dbReference type="ChEBI" id="CHEBI:17478"/>
        <dbReference type="ChEBI" id="CHEBI:57540"/>
        <dbReference type="ChEBI" id="CHEBI:57945"/>
        <dbReference type="EC" id="1.1.1.1"/>
    </reaction>
</comment>
<accession>A0A3N1HMF3</accession>
<evidence type="ECO:0000256" key="4">
    <source>
        <dbReference type="ARBA" id="ARBA00022723"/>
    </source>
</evidence>
<keyword evidence="5 9" id="KW-0862">Zinc</keyword>
<dbReference type="PROSITE" id="PS00059">
    <property type="entry name" value="ADH_ZINC"/>
    <property type="match status" value="1"/>
</dbReference>
<evidence type="ECO:0000256" key="2">
    <source>
        <dbReference type="ARBA" id="ARBA00008072"/>
    </source>
</evidence>